<dbReference type="InterPro" id="IPR038109">
    <property type="entry name" value="DNA_bind_recomb_sf"/>
</dbReference>
<gene>
    <name evidence="2" type="ORF">SAMN02910344_02095</name>
</gene>
<dbReference type="EMBL" id="FOXF01000059">
    <property type="protein sequence ID" value="SFP70299.1"/>
    <property type="molecule type" value="Genomic_DNA"/>
</dbReference>
<protein>
    <recommendedName>
        <fullName evidence="1">Recombinase domain-containing protein</fullName>
    </recommendedName>
</protein>
<evidence type="ECO:0000313" key="3">
    <source>
        <dbReference type="Proteomes" id="UP000243745"/>
    </source>
</evidence>
<dbReference type="OrthoDB" id="2188903at2"/>
<organism evidence="2 3">
    <name type="scientific">Ruminobacter amylophilus</name>
    <dbReference type="NCBI Taxonomy" id="867"/>
    <lineage>
        <taxon>Bacteria</taxon>
        <taxon>Pseudomonadati</taxon>
        <taxon>Pseudomonadota</taxon>
        <taxon>Gammaproteobacteria</taxon>
        <taxon>Aeromonadales</taxon>
        <taxon>Succinivibrionaceae</taxon>
        <taxon>Ruminobacter</taxon>
    </lineage>
</organism>
<reference evidence="2 3" key="1">
    <citation type="submission" date="2016-10" db="EMBL/GenBank/DDBJ databases">
        <authorList>
            <person name="Varghese N."/>
            <person name="Submissions S."/>
        </authorList>
    </citation>
    <scope>NUCLEOTIDE SEQUENCE [LARGE SCALE GENOMIC DNA]</scope>
    <source>
        <strain evidence="2 3">DSM 1361</strain>
    </source>
</reference>
<dbReference type="RefSeq" id="WP_093143480.1">
    <property type="nucleotide sequence ID" value="NZ_FOXF01000059.1"/>
</dbReference>
<proteinExistence type="predicted"/>
<keyword evidence="3" id="KW-1185">Reference proteome</keyword>
<dbReference type="Gene3D" id="3.90.1750.20">
    <property type="entry name" value="Putative Large Serine Recombinase, Chain B, Domain 2"/>
    <property type="match status" value="1"/>
</dbReference>
<evidence type="ECO:0000313" key="2">
    <source>
        <dbReference type="EMBL" id="SFP70299.1"/>
    </source>
</evidence>
<sequence>MRSTALGYRIVNGKAVIDEKEAKIVRELYRNYLDGMSLCASAERVGFKLPASSVSRILQNRRYLGDDFYPPLIDEETYSRTLQERERRMKALSRTNLLKPKVPKNAPAEFFFSDKDSLHKGTPAEVAEYQYSLIRVKEKTNG</sequence>
<dbReference type="GO" id="GO:0000150">
    <property type="term" value="F:DNA strand exchange activity"/>
    <property type="evidence" value="ECO:0007669"/>
    <property type="project" value="InterPro"/>
</dbReference>
<feature type="domain" description="Recombinase" evidence="1">
    <location>
        <begin position="5"/>
        <end position="91"/>
    </location>
</feature>
<dbReference type="Pfam" id="PF07508">
    <property type="entry name" value="Recombinase"/>
    <property type="match status" value="1"/>
</dbReference>
<evidence type="ECO:0000259" key="1">
    <source>
        <dbReference type="PROSITE" id="PS51737"/>
    </source>
</evidence>
<dbReference type="InterPro" id="IPR011109">
    <property type="entry name" value="DNA_bind_recombinase_dom"/>
</dbReference>
<accession>A0A662ZJQ3</accession>
<name>A0A662ZJQ3_9GAMM</name>
<dbReference type="PROSITE" id="PS51737">
    <property type="entry name" value="RECOMBINASE_DNA_BIND"/>
    <property type="match status" value="1"/>
</dbReference>
<dbReference type="AlphaFoldDB" id="A0A662ZJQ3"/>
<dbReference type="Proteomes" id="UP000243745">
    <property type="component" value="Unassembled WGS sequence"/>
</dbReference>
<dbReference type="GO" id="GO:0003677">
    <property type="term" value="F:DNA binding"/>
    <property type="evidence" value="ECO:0007669"/>
    <property type="project" value="InterPro"/>
</dbReference>